<evidence type="ECO:0000256" key="1">
    <source>
        <dbReference type="SAM" id="Coils"/>
    </source>
</evidence>
<dbReference type="PANTHER" id="PTHR35712:SF1">
    <property type="entry name" value="MYOSIN HEAVY CHAIN-LIKE PROTEIN"/>
    <property type="match status" value="1"/>
</dbReference>
<gene>
    <name evidence="2" type="ORF">AABB24_002272</name>
</gene>
<comment type="caution">
    <text evidence="2">The sequence shown here is derived from an EMBL/GenBank/DDBJ whole genome shotgun (WGS) entry which is preliminary data.</text>
</comment>
<proteinExistence type="predicted"/>
<sequence length="327" mass="36831">MVEEKLKDSSMSERDINSSQVDNLKLNELERQDVRINNDDGSDLIFKRNQPSLTTTIAVGNSDASNALAVALNEKVETLLLLSQQEERHLLERNVNAALQKKIEDLQRNLLQVTNEKVKTLMELAGLKRDHQLLQEKVNQASRQGKSLGEIAVKRTLQEKDGRLKNLLKTSYLRRWTGIQDSDGNDADTHRDSEANNMDFARMKIENATLKESLESMEHLICAVRRHRLSLLKFKEPAASKGMENCSPESLDNIINEASQLKTALGISLPLSWSVEADSGSFSKRVEEEIDNGHSIRENMDFVSAAGFEMVELLVFVAQLLKENKCS</sequence>
<dbReference type="PANTHER" id="PTHR35712">
    <property type="entry name" value="MYOSIN HEAVY CHAIN-LIKE PROTEIN"/>
    <property type="match status" value="1"/>
</dbReference>
<evidence type="ECO:0000313" key="2">
    <source>
        <dbReference type="EMBL" id="KAL3382682.1"/>
    </source>
</evidence>
<reference evidence="2 3" key="1">
    <citation type="submission" date="2024-05" db="EMBL/GenBank/DDBJ databases">
        <title>De novo assembly of an allotetraploid wild potato.</title>
        <authorList>
            <person name="Hosaka A.J."/>
        </authorList>
    </citation>
    <scope>NUCLEOTIDE SEQUENCE [LARGE SCALE GENOMIC DNA]</scope>
    <source>
        <tissue evidence="2">Young leaves</tissue>
    </source>
</reference>
<dbReference type="EMBL" id="JBJKTR010000001">
    <property type="protein sequence ID" value="KAL3382682.1"/>
    <property type="molecule type" value="Genomic_DNA"/>
</dbReference>
<organism evidence="2 3">
    <name type="scientific">Solanum stoloniferum</name>
    <dbReference type="NCBI Taxonomy" id="62892"/>
    <lineage>
        <taxon>Eukaryota</taxon>
        <taxon>Viridiplantae</taxon>
        <taxon>Streptophyta</taxon>
        <taxon>Embryophyta</taxon>
        <taxon>Tracheophyta</taxon>
        <taxon>Spermatophyta</taxon>
        <taxon>Magnoliopsida</taxon>
        <taxon>eudicotyledons</taxon>
        <taxon>Gunneridae</taxon>
        <taxon>Pentapetalae</taxon>
        <taxon>asterids</taxon>
        <taxon>lamiids</taxon>
        <taxon>Solanales</taxon>
        <taxon>Solanaceae</taxon>
        <taxon>Solanoideae</taxon>
        <taxon>Solaneae</taxon>
        <taxon>Solanum</taxon>
    </lineage>
</organism>
<keyword evidence="1" id="KW-0175">Coiled coil</keyword>
<dbReference type="Proteomes" id="UP001627284">
    <property type="component" value="Unassembled WGS sequence"/>
</dbReference>
<feature type="coiled-coil region" evidence="1">
    <location>
        <begin position="81"/>
        <end position="144"/>
    </location>
</feature>
<accession>A0ABD2VQS5</accession>
<evidence type="ECO:0000313" key="3">
    <source>
        <dbReference type="Proteomes" id="UP001627284"/>
    </source>
</evidence>
<dbReference type="EMBL" id="JBJKTR010000001">
    <property type="protein sequence ID" value="KAL3382681.1"/>
    <property type="molecule type" value="Genomic_DNA"/>
</dbReference>
<protein>
    <submittedName>
        <fullName evidence="2">Uncharacterized protein</fullName>
    </submittedName>
</protein>
<dbReference type="AlphaFoldDB" id="A0ABD2VQS5"/>
<keyword evidence="3" id="KW-1185">Reference proteome</keyword>
<name>A0ABD2VQS5_9SOLN</name>